<organism evidence="2 3">
    <name type="scientific">Pseudobacteriovorax antillogorgiicola</name>
    <dbReference type="NCBI Taxonomy" id="1513793"/>
    <lineage>
        <taxon>Bacteria</taxon>
        <taxon>Pseudomonadati</taxon>
        <taxon>Bdellovibrionota</taxon>
        <taxon>Oligoflexia</taxon>
        <taxon>Oligoflexales</taxon>
        <taxon>Pseudobacteriovoracaceae</taxon>
        <taxon>Pseudobacteriovorax</taxon>
    </lineage>
</organism>
<gene>
    <name evidence="2" type="ORF">SAMN06296036_104241</name>
</gene>
<reference evidence="3" key="1">
    <citation type="submission" date="2017-04" db="EMBL/GenBank/DDBJ databases">
        <authorList>
            <person name="Varghese N."/>
            <person name="Submissions S."/>
        </authorList>
    </citation>
    <scope>NUCLEOTIDE SEQUENCE [LARGE SCALE GENOMIC DNA]</scope>
    <source>
        <strain evidence="3">RKEM611</strain>
    </source>
</reference>
<protein>
    <submittedName>
        <fullName evidence="2">Uncharacterized protein</fullName>
    </submittedName>
</protein>
<dbReference type="EMBL" id="FWZT01000004">
    <property type="protein sequence ID" value="SMF07784.1"/>
    <property type="molecule type" value="Genomic_DNA"/>
</dbReference>
<dbReference type="STRING" id="1513793.SAMN06296036_104241"/>
<evidence type="ECO:0000313" key="3">
    <source>
        <dbReference type="Proteomes" id="UP000192907"/>
    </source>
</evidence>
<dbReference type="OrthoDB" id="262081at2"/>
<dbReference type="Proteomes" id="UP000192907">
    <property type="component" value="Unassembled WGS sequence"/>
</dbReference>
<feature type="chain" id="PRO_5012576878" evidence="1">
    <location>
        <begin position="25"/>
        <end position="273"/>
    </location>
</feature>
<dbReference type="AlphaFoldDB" id="A0A1Y6BEW9"/>
<evidence type="ECO:0000256" key="1">
    <source>
        <dbReference type="SAM" id="SignalP"/>
    </source>
</evidence>
<sequence length="273" mass="31178">MFSRRWAWSCCILPLIMFSFSAYSKEASGSGFLVDTWDVHPAKRERLALDKAIQGEIPDFIFRMKPITVEEFGHRITFYVSPNYLALGSKDDFFLMPFNFISACKIAKHYNAVLPTPKMVDLIYKSADIKLKPATMKPGPSMIRNSYIKKHDQGIKASLVFQDYHNKLVAGHKKDTVLSNVLSRAKDRIAIYGWHQSESQTIQPLSIWHWANYADYSHGVRLVDRNVVVDGEFWDIADVLSMPEFAPLLSYEGVLAIDELMNPHMTPKSLAQQ</sequence>
<accession>A0A1Y6BEW9</accession>
<feature type="signal peptide" evidence="1">
    <location>
        <begin position="1"/>
        <end position="24"/>
    </location>
</feature>
<name>A0A1Y6BEW9_9BACT</name>
<keyword evidence="3" id="KW-1185">Reference proteome</keyword>
<evidence type="ECO:0000313" key="2">
    <source>
        <dbReference type="EMBL" id="SMF07784.1"/>
    </source>
</evidence>
<proteinExistence type="predicted"/>
<dbReference type="RefSeq" id="WP_132316586.1">
    <property type="nucleotide sequence ID" value="NZ_FWZT01000004.1"/>
</dbReference>
<keyword evidence="1" id="KW-0732">Signal</keyword>